<dbReference type="InterPro" id="IPR026046">
    <property type="entry name" value="UBIAD1"/>
</dbReference>
<accession>A0A7C3J435</accession>
<feature type="transmembrane region" description="Helical" evidence="8">
    <location>
        <begin position="240"/>
        <end position="262"/>
    </location>
</feature>
<dbReference type="UniPathway" id="UPA00079"/>
<comment type="subcellular location">
    <subcellularLocation>
        <location evidence="1">Cell membrane</location>
        <topology evidence="1">Multi-pass membrane protein</topology>
    </subcellularLocation>
</comment>
<dbReference type="Pfam" id="PF01040">
    <property type="entry name" value="UbiA"/>
    <property type="match status" value="1"/>
</dbReference>
<dbReference type="PANTHER" id="PTHR13929:SF0">
    <property type="entry name" value="UBIA PRENYLTRANSFERASE DOMAIN-CONTAINING PROTEIN 1"/>
    <property type="match status" value="1"/>
</dbReference>
<feature type="transmembrane region" description="Helical" evidence="8">
    <location>
        <begin position="274"/>
        <end position="293"/>
    </location>
</feature>
<dbReference type="InterPro" id="IPR000537">
    <property type="entry name" value="UbiA_prenyltransferase"/>
</dbReference>
<gene>
    <name evidence="9" type="ORF">ENS19_06740</name>
</gene>
<comment type="caution">
    <text evidence="9">The sequence shown here is derived from an EMBL/GenBank/DDBJ whole genome shotgun (WGS) entry which is preliminary data.</text>
</comment>
<sequence length="327" mass="35771">MIVFRKRSKKGDGIMECSFGSKKEKAGAIVRLARLHFLIPGILLYMLGAFLALSRGAAFELIKIALGYCIFFFAHLSVSFSNDYFDMEGDRYATQTSLSGGSGVLIKHRELGSFALKFSIFLIAASIALALTFTILFDYPISFLIFSIAGALLGWFYTAPPLKLAYRRLGELSTSLAAGFIMPGMGYFVVFGSIDIWFILLSIPLCLYGLYFILTVELPDAEVDKLGGKINLLVLFNRKIGAAVSLIATLGGTCIFTFYAILGTLGNQLDVRGIAALSLIPLGGAFYGLMRNYSNIKETLNQVKLNFASMMSFLLLSDLYILLQIAG</sequence>
<dbReference type="GO" id="GO:0004659">
    <property type="term" value="F:prenyltransferase activity"/>
    <property type="evidence" value="ECO:0007669"/>
    <property type="project" value="InterPro"/>
</dbReference>
<keyword evidence="6 8" id="KW-1133">Transmembrane helix</keyword>
<evidence type="ECO:0000256" key="4">
    <source>
        <dbReference type="ARBA" id="ARBA00022679"/>
    </source>
</evidence>
<evidence type="ECO:0000256" key="6">
    <source>
        <dbReference type="ARBA" id="ARBA00022989"/>
    </source>
</evidence>
<evidence type="ECO:0000256" key="2">
    <source>
        <dbReference type="ARBA" id="ARBA00004863"/>
    </source>
</evidence>
<dbReference type="EMBL" id="DSTX01000011">
    <property type="protein sequence ID" value="HFK20956.1"/>
    <property type="molecule type" value="Genomic_DNA"/>
</dbReference>
<dbReference type="Gene3D" id="1.10.357.140">
    <property type="entry name" value="UbiA prenyltransferase"/>
    <property type="match status" value="1"/>
</dbReference>
<name>A0A7C3J435_9CREN</name>
<dbReference type="InterPro" id="IPR044878">
    <property type="entry name" value="UbiA_sf"/>
</dbReference>
<evidence type="ECO:0000256" key="1">
    <source>
        <dbReference type="ARBA" id="ARBA00004651"/>
    </source>
</evidence>
<keyword evidence="3" id="KW-0474">Menaquinone biosynthesis</keyword>
<proteinExistence type="predicted"/>
<comment type="pathway">
    <text evidence="2">Quinol/quinone metabolism; menaquinone biosynthesis.</text>
</comment>
<protein>
    <submittedName>
        <fullName evidence="9">Prenyltransferase</fullName>
    </submittedName>
</protein>
<keyword evidence="4 9" id="KW-0808">Transferase</keyword>
<feature type="transmembrane region" description="Helical" evidence="8">
    <location>
        <begin position="32"/>
        <end position="53"/>
    </location>
</feature>
<feature type="transmembrane region" description="Helical" evidence="8">
    <location>
        <begin position="196"/>
        <end position="219"/>
    </location>
</feature>
<dbReference type="GO" id="GO:0042371">
    <property type="term" value="P:vitamin K biosynthetic process"/>
    <property type="evidence" value="ECO:0007669"/>
    <property type="project" value="TreeGrafter"/>
</dbReference>
<keyword evidence="5 8" id="KW-0812">Transmembrane</keyword>
<dbReference type="GO" id="GO:0009234">
    <property type="term" value="P:menaquinone biosynthetic process"/>
    <property type="evidence" value="ECO:0007669"/>
    <property type="project" value="UniProtKB-UniPathway"/>
</dbReference>
<evidence type="ECO:0000256" key="5">
    <source>
        <dbReference type="ARBA" id="ARBA00022692"/>
    </source>
</evidence>
<evidence type="ECO:0000256" key="8">
    <source>
        <dbReference type="SAM" id="Phobius"/>
    </source>
</evidence>
<evidence type="ECO:0000256" key="3">
    <source>
        <dbReference type="ARBA" id="ARBA00022428"/>
    </source>
</evidence>
<dbReference type="PANTHER" id="PTHR13929">
    <property type="entry name" value="1,4-DIHYDROXY-2-NAPHTHOATE OCTAPRENYLTRANSFERASE"/>
    <property type="match status" value="1"/>
</dbReference>
<feature type="transmembrane region" description="Helical" evidence="8">
    <location>
        <begin position="65"/>
        <end position="85"/>
    </location>
</feature>
<reference evidence="9" key="1">
    <citation type="journal article" date="2020" name="mSystems">
        <title>Genome- and Community-Level Interaction Insights into Carbon Utilization and Element Cycling Functions of Hydrothermarchaeota in Hydrothermal Sediment.</title>
        <authorList>
            <person name="Zhou Z."/>
            <person name="Liu Y."/>
            <person name="Xu W."/>
            <person name="Pan J."/>
            <person name="Luo Z.H."/>
            <person name="Li M."/>
        </authorList>
    </citation>
    <scope>NUCLEOTIDE SEQUENCE [LARGE SCALE GENOMIC DNA]</scope>
    <source>
        <strain evidence="9">SpSt-468</strain>
    </source>
</reference>
<evidence type="ECO:0000256" key="7">
    <source>
        <dbReference type="ARBA" id="ARBA00023136"/>
    </source>
</evidence>
<organism evidence="9">
    <name type="scientific">Candidatus Methanomethylicus mesodigestus</name>
    <dbReference type="NCBI Taxonomy" id="1867258"/>
    <lineage>
        <taxon>Archaea</taxon>
        <taxon>Thermoproteota</taxon>
        <taxon>Methanosuratincolia</taxon>
        <taxon>Candidatus Methanomethylicales</taxon>
        <taxon>Candidatus Methanomethylicaceae</taxon>
        <taxon>Candidatus Methanomethylicus</taxon>
    </lineage>
</organism>
<dbReference type="AlphaFoldDB" id="A0A7C3J435"/>
<feature type="transmembrane region" description="Helical" evidence="8">
    <location>
        <begin position="114"/>
        <end position="133"/>
    </location>
</feature>
<feature type="transmembrane region" description="Helical" evidence="8">
    <location>
        <begin position="169"/>
        <end position="190"/>
    </location>
</feature>
<keyword evidence="7 8" id="KW-0472">Membrane</keyword>
<dbReference type="CDD" id="cd13962">
    <property type="entry name" value="PT_UbiA_UBIAD1"/>
    <property type="match status" value="1"/>
</dbReference>
<dbReference type="GO" id="GO:0005886">
    <property type="term" value="C:plasma membrane"/>
    <property type="evidence" value="ECO:0007669"/>
    <property type="project" value="UniProtKB-SubCell"/>
</dbReference>
<feature type="transmembrane region" description="Helical" evidence="8">
    <location>
        <begin position="139"/>
        <end position="157"/>
    </location>
</feature>
<feature type="transmembrane region" description="Helical" evidence="8">
    <location>
        <begin position="305"/>
        <end position="326"/>
    </location>
</feature>
<evidence type="ECO:0000313" key="9">
    <source>
        <dbReference type="EMBL" id="HFK20956.1"/>
    </source>
</evidence>